<accession>A0AAJ0D971</accession>
<gene>
    <name evidence="2" type="ORF">LTR09_009298</name>
</gene>
<dbReference type="EMBL" id="JAWDJX010000040">
    <property type="protein sequence ID" value="KAK3049379.1"/>
    <property type="molecule type" value="Genomic_DNA"/>
</dbReference>
<organism evidence="2 3">
    <name type="scientific">Extremus antarcticus</name>
    <dbReference type="NCBI Taxonomy" id="702011"/>
    <lineage>
        <taxon>Eukaryota</taxon>
        <taxon>Fungi</taxon>
        <taxon>Dikarya</taxon>
        <taxon>Ascomycota</taxon>
        <taxon>Pezizomycotina</taxon>
        <taxon>Dothideomycetes</taxon>
        <taxon>Dothideomycetidae</taxon>
        <taxon>Mycosphaerellales</taxon>
        <taxon>Extremaceae</taxon>
        <taxon>Extremus</taxon>
    </lineage>
</organism>
<evidence type="ECO:0000256" key="1">
    <source>
        <dbReference type="SAM" id="MobiDB-lite"/>
    </source>
</evidence>
<dbReference type="AlphaFoldDB" id="A0AAJ0D971"/>
<feature type="compositionally biased region" description="Polar residues" evidence="1">
    <location>
        <begin position="63"/>
        <end position="81"/>
    </location>
</feature>
<feature type="compositionally biased region" description="Basic and acidic residues" evidence="1">
    <location>
        <begin position="83"/>
        <end position="93"/>
    </location>
</feature>
<reference evidence="2" key="1">
    <citation type="submission" date="2023-04" db="EMBL/GenBank/DDBJ databases">
        <title>Black Yeasts Isolated from many extreme environments.</title>
        <authorList>
            <person name="Coleine C."/>
            <person name="Stajich J.E."/>
            <person name="Selbmann L."/>
        </authorList>
    </citation>
    <scope>NUCLEOTIDE SEQUENCE</scope>
    <source>
        <strain evidence="2">CCFEE 5312</strain>
    </source>
</reference>
<comment type="caution">
    <text evidence="2">The sequence shown here is derived from an EMBL/GenBank/DDBJ whole genome shotgun (WGS) entry which is preliminary data.</text>
</comment>
<feature type="region of interest" description="Disordered" evidence="1">
    <location>
        <begin position="1"/>
        <end position="93"/>
    </location>
</feature>
<evidence type="ECO:0000313" key="2">
    <source>
        <dbReference type="EMBL" id="KAK3049379.1"/>
    </source>
</evidence>
<protein>
    <submittedName>
        <fullName evidence="2">Uncharacterized protein</fullName>
    </submittedName>
</protein>
<keyword evidence="3" id="KW-1185">Reference proteome</keyword>
<proteinExistence type="predicted"/>
<evidence type="ECO:0000313" key="3">
    <source>
        <dbReference type="Proteomes" id="UP001271007"/>
    </source>
</evidence>
<dbReference type="Proteomes" id="UP001271007">
    <property type="component" value="Unassembled WGS sequence"/>
</dbReference>
<sequence>MSGTLNSMKEAVGGEGGGLQEISGAAGKVIAENTDTRGSQGKKSDDASASLGQFGKGAGGNTTEGTSIKANDQVTNMQTGSADHLEMGMRKQT</sequence>
<name>A0AAJ0D971_9PEZI</name>